<gene>
    <name evidence="3" type="ORF">EV702DRAFT_769695</name>
</gene>
<feature type="transmembrane region" description="Helical" evidence="1">
    <location>
        <begin position="18"/>
        <end position="38"/>
    </location>
</feature>
<feature type="transmembrane region" description="Helical" evidence="1">
    <location>
        <begin position="122"/>
        <end position="145"/>
    </location>
</feature>
<feature type="transmembrane region" description="Helical" evidence="1">
    <location>
        <begin position="50"/>
        <end position="76"/>
    </location>
</feature>
<reference evidence="3" key="1">
    <citation type="journal article" date="2020" name="New Phytol.">
        <title>Comparative genomics reveals dynamic genome evolution in host specialist ectomycorrhizal fungi.</title>
        <authorList>
            <person name="Lofgren L.A."/>
            <person name="Nguyen N.H."/>
            <person name="Vilgalys R."/>
            <person name="Ruytinx J."/>
            <person name="Liao H.L."/>
            <person name="Branco S."/>
            <person name="Kuo A."/>
            <person name="LaButti K."/>
            <person name="Lipzen A."/>
            <person name="Andreopoulos W."/>
            <person name="Pangilinan J."/>
            <person name="Riley R."/>
            <person name="Hundley H."/>
            <person name="Na H."/>
            <person name="Barry K."/>
            <person name="Grigoriev I.V."/>
            <person name="Stajich J.E."/>
            <person name="Kennedy P.G."/>
        </authorList>
    </citation>
    <scope>NUCLEOTIDE SEQUENCE</scope>
    <source>
        <strain evidence="3">DOB743</strain>
    </source>
</reference>
<evidence type="ECO:0000313" key="4">
    <source>
        <dbReference type="Proteomes" id="UP000714275"/>
    </source>
</evidence>
<dbReference type="AlphaFoldDB" id="A0A9P7A0K6"/>
<dbReference type="Pfam" id="PF20151">
    <property type="entry name" value="DUF6533"/>
    <property type="match status" value="1"/>
</dbReference>
<feature type="transmembrane region" description="Helical" evidence="1">
    <location>
        <begin position="175"/>
        <end position="194"/>
    </location>
</feature>
<dbReference type="EMBL" id="JABBWD010000009">
    <property type="protein sequence ID" value="KAG1780249.1"/>
    <property type="molecule type" value="Genomic_DNA"/>
</dbReference>
<name>A0A9P7A0K6_9AGAM</name>
<keyword evidence="1" id="KW-0812">Transmembrane</keyword>
<protein>
    <recommendedName>
        <fullName evidence="2">DUF6533 domain-containing protein</fullName>
    </recommendedName>
</protein>
<evidence type="ECO:0000313" key="3">
    <source>
        <dbReference type="EMBL" id="KAG1780249.1"/>
    </source>
</evidence>
<feature type="transmembrane region" description="Helical" evidence="1">
    <location>
        <begin position="88"/>
        <end position="110"/>
    </location>
</feature>
<accession>A0A9P7A0K6</accession>
<sequence>MVLVSNDPSWLVVTLNQFYSYVAVASFTAVIYDWALTFGREVELVWRQRWSLMTILYLTVRYAGIPYVVMFMLGSLPSVPLTDVVSNAMFVALNCMNVVVAAMLGVIMITRLHAMYQRSRKMLIFLCVILLVLTIAGGAMTATGINRNSKEVVSGIYQCTYNYDGNARLLMSITWILRIVWEVLVMCLVVWIVVKHFRQLRPSSQTGIIGDCFAVLMRTHAMYFASFVAGSCIALRYFFSTVSDSNSPGYNGALNIFSVMQMFVLGPRLILNIREYHAKLVAESDTITRMPPNDSQELSTSHV</sequence>
<feature type="transmembrane region" description="Helical" evidence="1">
    <location>
        <begin position="250"/>
        <end position="271"/>
    </location>
</feature>
<keyword evidence="1" id="KW-0472">Membrane</keyword>
<organism evidence="3 4">
    <name type="scientific">Suillus placidus</name>
    <dbReference type="NCBI Taxonomy" id="48579"/>
    <lineage>
        <taxon>Eukaryota</taxon>
        <taxon>Fungi</taxon>
        <taxon>Dikarya</taxon>
        <taxon>Basidiomycota</taxon>
        <taxon>Agaricomycotina</taxon>
        <taxon>Agaricomycetes</taxon>
        <taxon>Agaricomycetidae</taxon>
        <taxon>Boletales</taxon>
        <taxon>Suillineae</taxon>
        <taxon>Suillaceae</taxon>
        <taxon>Suillus</taxon>
    </lineage>
</organism>
<evidence type="ECO:0000256" key="1">
    <source>
        <dbReference type="SAM" id="Phobius"/>
    </source>
</evidence>
<keyword evidence="4" id="KW-1185">Reference proteome</keyword>
<feature type="transmembrane region" description="Helical" evidence="1">
    <location>
        <begin position="215"/>
        <end position="238"/>
    </location>
</feature>
<evidence type="ECO:0000259" key="2">
    <source>
        <dbReference type="Pfam" id="PF20151"/>
    </source>
</evidence>
<dbReference type="Proteomes" id="UP000714275">
    <property type="component" value="Unassembled WGS sequence"/>
</dbReference>
<proteinExistence type="predicted"/>
<comment type="caution">
    <text evidence="3">The sequence shown here is derived from an EMBL/GenBank/DDBJ whole genome shotgun (WGS) entry which is preliminary data.</text>
</comment>
<dbReference type="OrthoDB" id="3251775at2759"/>
<feature type="domain" description="DUF6533" evidence="2">
    <location>
        <begin position="21"/>
        <end position="65"/>
    </location>
</feature>
<dbReference type="InterPro" id="IPR045340">
    <property type="entry name" value="DUF6533"/>
</dbReference>
<keyword evidence="1" id="KW-1133">Transmembrane helix</keyword>